<evidence type="ECO:0000313" key="2">
    <source>
        <dbReference type="EMBL" id="POG65238.1"/>
    </source>
</evidence>
<protein>
    <recommendedName>
        <fullName evidence="1">AAA+ ATPase domain-containing protein</fullName>
    </recommendedName>
</protein>
<dbReference type="GO" id="GO:0004842">
    <property type="term" value="F:ubiquitin-protein transferase activity"/>
    <property type="evidence" value="ECO:0007669"/>
    <property type="project" value="InterPro"/>
</dbReference>
<feature type="domain" description="AAA+ ATPase" evidence="1">
    <location>
        <begin position="2113"/>
        <end position="2278"/>
    </location>
</feature>
<dbReference type="GO" id="GO:0016887">
    <property type="term" value="F:ATP hydrolysis activity"/>
    <property type="evidence" value="ECO:0007669"/>
    <property type="project" value="InterPro"/>
</dbReference>
<feature type="domain" description="AAA+ ATPase" evidence="1">
    <location>
        <begin position="1795"/>
        <end position="1923"/>
    </location>
</feature>
<dbReference type="PANTHER" id="PTHR22605">
    <property type="entry name" value="RZ-TYPE DOMAIN-CONTAINING PROTEIN"/>
    <property type="match status" value="1"/>
</dbReference>
<organism evidence="2 3">
    <name type="scientific">Rhizophagus irregularis (strain DAOM 181602 / DAOM 197198 / MUCL 43194)</name>
    <name type="common">Arbuscular mycorrhizal fungus</name>
    <name type="synonym">Glomus intraradices</name>
    <dbReference type="NCBI Taxonomy" id="747089"/>
    <lineage>
        <taxon>Eukaryota</taxon>
        <taxon>Fungi</taxon>
        <taxon>Fungi incertae sedis</taxon>
        <taxon>Mucoromycota</taxon>
        <taxon>Glomeromycotina</taxon>
        <taxon>Glomeromycetes</taxon>
        <taxon>Glomerales</taxon>
        <taxon>Glomeraceae</taxon>
        <taxon>Rhizophagus</taxon>
    </lineage>
</organism>
<dbReference type="SMART" id="SM00382">
    <property type="entry name" value="AAA"/>
    <property type="match status" value="2"/>
</dbReference>
<comment type="caution">
    <text evidence="2">The sequence shown here is derived from an EMBL/GenBank/DDBJ whole genome shotgun (WGS) entry which is preliminary data.</text>
</comment>
<dbReference type="InterPro" id="IPR027417">
    <property type="entry name" value="P-loop_NTPase"/>
</dbReference>
<evidence type="ECO:0000259" key="1">
    <source>
        <dbReference type="SMART" id="SM00382"/>
    </source>
</evidence>
<keyword evidence="3" id="KW-1185">Reference proteome</keyword>
<dbReference type="EMBL" id="AUPC02000219">
    <property type="protein sequence ID" value="POG65238.1"/>
    <property type="molecule type" value="Genomic_DNA"/>
</dbReference>
<dbReference type="Proteomes" id="UP000018888">
    <property type="component" value="Unassembled WGS sequence"/>
</dbReference>
<dbReference type="Gene3D" id="3.40.50.300">
    <property type="entry name" value="P-loop containing nucleotide triphosphate hydrolases"/>
    <property type="match status" value="2"/>
</dbReference>
<dbReference type="SUPFAM" id="SSF52540">
    <property type="entry name" value="P-loop containing nucleoside triphosphate hydrolases"/>
    <property type="match status" value="1"/>
</dbReference>
<evidence type="ECO:0000313" key="3">
    <source>
        <dbReference type="Proteomes" id="UP000018888"/>
    </source>
</evidence>
<reference evidence="2 3" key="2">
    <citation type="journal article" date="2018" name="New Phytol.">
        <title>High intraspecific genome diversity in the model arbuscular mycorrhizal symbiont Rhizophagus irregularis.</title>
        <authorList>
            <person name="Chen E.C.H."/>
            <person name="Morin E."/>
            <person name="Beaudet D."/>
            <person name="Noel J."/>
            <person name="Yildirir G."/>
            <person name="Ndikumana S."/>
            <person name="Charron P."/>
            <person name="St-Onge C."/>
            <person name="Giorgi J."/>
            <person name="Kruger M."/>
            <person name="Marton T."/>
            <person name="Ropars J."/>
            <person name="Grigoriev I.V."/>
            <person name="Hainaut M."/>
            <person name="Henrissat B."/>
            <person name="Roux C."/>
            <person name="Martin F."/>
            <person name="Corradi N."/>
        </authorList>
    </citation>
    <scope>NUCLEOTIDE SEQUENCE [LARGE SCALE GENOMIC DNA]</scope>
    <source>
        <strain evidence="2 3">DAOM 197198</strain>
    </source>
</reference>
<dbReference type="InterPro" id="IPR003593">
    <property type="entry name" value="AAA+_ATPase"/>
</dbReference>
<dbReference type="VEuPathDB" id="FungiDB:RhiirFUN_014817"/>
<sequence>MERKKTFNFHVYLPENIEKIGQPVVLGDADELGAWGRPIVKLRQQNRTYWKSDPVSISIISSIQYKYAIHIPKSDPTSRRENFEFEGFNEIDAGDNRTLDVQRNDQFDIWKIRDDFSFIDYIYNSIEINNLRDKVLDYQHLLTLHSDLTIHASNPKFIIDRIDDNITEKRLFLCILLGYYISKREGLSYELPDNFPSNLLLNALENYKQESLPLDAKDQMYTAILALIQHNAFQMKFEWLIIFSIATNVDPNYTFINHLKGLKYSNENLTKFIERYKIIKTYTENIKLESYVEIAKWLLQLCHNIDSLLKIWNDVLVHNNEIDCNLFECFIGQIRSHGDAVALECYFRSLSKDYRDRVSGIVRNQVISLLESPNKKWTYENIDAIKKLLHDNSLVWHRDEVIQSLELISQSHTLELLKIFPEILDDWFRSDFSDTKEKKIPKICVIWFKNLLSKLDTSTSNKNESNFIFLVFQQLELMHPLLCQRINIWRDLTTIAIDRVKNCSEDRIFAATKLIVQIKQDNVEVLFLEMVKDMLNKSTQQTYDQLLNKIRIICDCETAEILDVPNMISEDILYHIMTILQSQSTVSSASEHYLNILKASKFWNIILRAIGNVAKLNSNPFVKIIKMSINELAGFLLEKTIDVQLLQKILEFNDEYLFRHFDAAVAEKKALGDVIVSRDEIAKLRKICNNYQNQLDVLSKFYNGFCPNDKVTDVADYIRDLKQHLQNSDKTKVKQVLLSDHWAFHEKTMDSARNCYKFNRSQAFRNIFDFCIKEDAAAINVEYIAQKLIPIVFEKYNAMCIQLKDWEKFKCSEASLLWKNVTDVSSELDLMEGCIISKSQRFVQTLDYLSKIPHWAQRLEELEKVVEMEIFKVPHNEDDWLSKAIRILKDDSMHLGQINNFFDYLDRNLSNVNQDCWKLIKELSSAEEFLSFLKKIAEHDIKNLINGVYDHSEERLIQEDTVSSLIQVKQFLFPLMNKNMEAISDLLKELLNVIKKNYTLGEKIALCNSSNMALQNMYNNIQNRGEVTKEKIKNAVINGTFTFTLNQKEDKCLVSLQYPSKSNVKYNLNEILDLRGRALLIANQKNSDIINNEEAEMSKDVMDKFVAQVDIVQEIINIVSMLILMGHFGYRKFENKLQGTDNMKDYLKFLKEELKEWQSIVDRAQQRCYYLTFFFARHILAFYDYFTSEKLDKDNEEECKILIRFVNSKAQLPTTRKDIQKILRGSKNYLEILTEIGNELERISRNVPKQSRKPKAAGQRVMSDIVTKGKLFVAACTDKSRVSNVIMSLYTNHGYYPEPWQLLICTSITTMEELTIFIKRSFYASKNGYENHLFCIANLELLEFELQYNLVNQIRSMQRIHDQDKEYLLALICCRETGMHHHILDQFSLDVHATNGLITDTMSQIYRELCQNVIRVSSDLSGQGKTEWIKEASFAKKKIPRSILISDDMEFGRLVRQFKKCKLRPVESLHINIVSSDHPEDVNMFLFELLTLGIVFTNVDIACLPPSETPTYIFIEIASTTKQHLLNSLPMASYLLFNHLSWNIKNLRVSQEINSPMQVACSYLNLLDRNEIDTKETLFRIDKTIKNPLPIERCQNLIAKYFFNNKNAADISSFRFVEIFINVLADQLLRLSSSQFFTVDNLTLMVKETNIKTLIVKSLIDVSKDFATRSVKTKVAQLESIAADANNARLSTIVQWDDSNHILGFFNSQKLNTISALYRDRKKVHDNVKVLLKSQIIGDQTKWELDDYNSMSTNALFVRLEYLARRSTEKLELPEYALSGDNLIKMALILLRTRANIPVIVCGEVGCGKTSLITYLAMMVEVQFLALNLHAGIDEGIIMRFMNDALKKAENGEIWLFFDEINTCNHIGLLADLISHRMLKGKPIHPNIRLFSACNPYRNHTRIQSEAGLTNKVKRYEEHSNLVYQVKPLPDQIMDYVWDYGVLRPKDELKYIEIMVEKELKKLGHPVFAELLFVSQKFIRKVEEPYSVSLRDVKRAITLVKFFYNSIENRPVYKKGHKYPPPGNPTITTRSYVLALSLCYHSRLYDQNLRKQYRREMGQILQNHEDYIGEHMFAKIIREEQEDYINRMQCPLNTAYNEALLENVFAMIVCILTRIPLFLIGTTGSSKSLAIRLISSNLRGSDSNDKYFRKLPQIYMIPYQGSSSSTSDGLIKVFVKANEYQETTSKQFPVISVVLLDEVGLAETSPFNPLKVLHSLLEPSYPATGPTVSVIGISSWRLDNSKSSRALLVQRPQFSLDDLVDTTERLLNTRVIGYGQRDALEPLAKAYMDYEKNGQALPNFHGLRDYYALVKQLSLDEMTPENIQVALARNFGGTENNKLYEKYFGGVLKTFNNHKPWFYKQISVKKLINSNLDDSDARHLMVIGKSDSIVNLLTYQLKRRDLDPVVILGSQFPDDQDDYSYSVLSRIMMCVEAGRPLILTDLEIIYGNLYDLWNQSYIVVGDKDNPKYFTRVALGAYANPMLYVSQYFKCIVVMDESNLTSVNPSLFNRFEKQKLSINDMLDDKQKLLIEYLDNWIKQMSTLVKTNSGIDLNNRFTRRDLFIGFNKDETLQSLMFYITKNNLEANDNEILEKCKESLIAIASADGIIRAGLSILEQDEVDRWKHVYFNQQHHNGLSNYFDALFDQDKLCSDPKGQLVIINTFSKITVDFKSCLQDYLRYQVHNLSTIKTEVQISKIVKDFFFESIDQVLILQCDINTINIKCVKLVKYIIEQFRSEFLAKKETCEINTTIKHACIIFHIRRDYESNLIKSSFICGWKQITIESLKSSEAPLANFLDKSLYKTINSELFEKIVDSTMPFEKILKNELLWCLSCIKYQHSNVNYISTLGNQILSNSIFVNCIKTKTFEWVLENCKNWQYEIVLDKTYLSKFTCLSLALQDYIRIIIKQTVAKIIYSLENLSAVATFFNYNNKESKIKNELSDLWKHFFMDNTIININSLCEPKPSIYKISHLIINDLEFPFSYYFFDQIDSYKRVYYEELDILKQVLENDDGLIENHLEDFKNNLISIYPNFEYLQKYSELYYNDFIKINLSIYSTKLDFILRHLIGITDDKIVNPFILHTHWWKYAAEILIQLKLAETFPDLITKAQNDFIVYGKLDRYLFKESINLILQNICDDKPWKQDMDFISSIYYKINDSKNFSNLHLLFICNDLLNINTIPLEKIKEIINLGKSTKNQEIITTEIINLVFSNLDNNNNEIPITSFIKRSLNLISLESEIRLTLYKHIFSQYSFKLMNNGIIKKIFTTEIQQNKQIFFMLIKNSERALQLSIRLKTINDNINDINSNMAESCCEIIQSIFNQFELNELLPYFKNSIESSTNQEDLPLQQITSIAFLKEFINKYWKNYFQKDNSLSKSLIKEINNVMKISGNLFMHSIRSYFMLILYQQSSFDIKQLEILKKEFTFFKNFTNIESITNMEMYFPPKLWKSIIKVNFKDFHTYYNNNLDKYPLLSVFFKHNKNLNFIKHLHPIIRFVKILSFKLEYHLTRKTAQIMTFHEFIKKESADDNEYANLKSLFEEFAISWNSIISHIDQYQSEELLNKPHMNLELPVIFGLVEQKNNGIYLCAILDFLIKLHNEFLDDIINIPIEECKSLDFIKNLSWNYLNSKTYFIISTVAQAQDNNFINYEWNDKILKYNQRNMGIKGNVNFIFDLQKIEMKLARKLVFDKVYFKMENNQFYLKNFSFKYELFHNSPKILFDIKKVLLQVPIPGDKILMILTFFQQSNSSLILNSSTNSANLSELLFLFEIMLCFIKELSIQNNSIPILDFVDQWLKLARYNIATIDILKEFSLKHIIAFYELIEEQVANSIIHNIDDKFKIPLMQQMKDSINKVVSYNSQSQQLIPAKALALALKRFIYRFLLVNFNIEDQNLNTYILDFTLDLWTGDIKQELIEKLFPTCLLVSHAYNAYTFIVSEIEKTMKGEENNESFTSASSSTTRKNLIKKFKKFTS</sequence>
<gene>
    <name evidence="2" type="ORF">GLOIN_2v1781959</name>
</gene>
<proteinExistence type="predicted"/>
<reference evidence="2 3" key="1">
    <citation type="journal article" date="2013" name="Proc. Natl. Acad. Sci. U.S.A.">
        <title>Genome of an arbuscular mycorrhizal fungus provides insight into the oldest plant symbiosis.</title>
        <authorList>
            <person name="Tisserant E."/>
            <person name="Malbreil M."/>
            <person name="Kuo A."/>
            <person name="Kohler A."/>
            <person name="Symeonidi A."/>
            <person name="Balestrini R."/>
            <person name="Charron P."/>
            <person name="Duensing N."/>
            <person name="Frei Dit Frey N."/>
            <person name="Gianinazzi-Pearson V."/>
            <person name="Gilbert L.B."/>
            <person name="Handa Y."/>
            <person name="Herr J.R."/>
            <person name="Hijri M."/>
            <person name="Koul R."/>
            <person name="Kawaguchi M."/>
            <person name="Krajinski F."/>
            <person name="Lammers P.J."/>
            <person name="Masclaux F.G."/>
            <person name="Murat C."/>
            <person name="Morin E."/>
            <person name="Ndikumana S."/>
            <person name="Pagni M."/>
            <person name="Petitpierre D."/>
            <person name="Requena N."/>
            <person name="Rosikiewicz P."/>
            <person name="Riley R."/>
            <person name="Saito K."/>
            <person name="San Clemente H."/>
            <person name="Shapiro H."/>
            <person name="van Tuinen D."/>
            <person name="Becard G."/>
            <person name="Bonfante P."/>
            <person name="Paszkowski U."/>
            <person name="Shachar-Hill Y.Y."/>
            <person name="Tuskan G.A."/>
            <person name="Young P.W."/>
            <person name="Sanders I.R."/>
            <person name="Henrissat B."/>
            <person name="Rensing S.A."/>
            <person name="Grigoriev I.V."/>
            <person name="Corradi N."/>
            <person name="Roux C."/>
            <person name="Martin F."/>
        </authorList>
    </citation>
    <scope>NUCLEOTIDE SEQUENCE [LARGE SCALE GENOMIC DNA]</scope>
    <source>
        <strain evidence="2 3">DAOM 197198</strain>
    </source>
</reference>
<dbReference type="PANTHER" id="PTHR22605:SF1">
    <property type="entry name" value="RZ-TYPE DOMAIN-CONTAINING PROTEIN"/>
    <property type="match status" value="1"/>
</dbReference>
<dbReference type="InterPro" id="IPR031248">
    <property type="entry name" value="RNF213"/>
</dbReference>
<accession>A0A2P4PIP2</accession>
<name>A0A2P4PIP2_RHIID</name>